<dbReference type="CDD" id="cd01433">
    <property type="entry name" value="Ribosomal_L16_L10e"/>
    <property type="match status" value="1"/>
</dbReference>
<dbReference type="PANTHER" id="PTHR12220">
    <property type="entry name" value="50S/60S RIBOSOMAL PROTEIN L16"/>
    <property type="match status" value="1"/>
</dbReference>
<dbReference type="InterPro" id="IPR016180">
    <property type="entry name" value="Ribosomal_uL16_dom"/>
</dbReference>
<comment type="caution">
    <text evidence="6">The sequence shown here is derived from an EMBL/GenBank/DDBJ whole genome shotgun (WGS) entry which is preliminary data.</text>
</comment>
<keyword evidence="3 4" id="KW-0687">Ribonucleoprotein</keyword>
<dbReference type="NCBIfam" id="TIGR01164">
    <property type="entry name" value="rplP_bact"/>
    <property type="match status" value="1"/>
</dbReference>
<dbReference type="PANTHER" id="PTHR12220:SF13">
    <property type="entry name" value="LARGE RIBOSOMAL SUBUNIT PROTEIN UL16M"/>
    <property type="match status" value="1"/>
</dbReference>
<sequence>MLLAPRRTKYRKQFRGVFRRIAIKGNNLNYGKFGLKTLESYWITDRHLEAVRVVLARETRKIGRYWIRIFPHKPFTKKPPEVTMGVGKGDVSHYVSSVVAGTVMFELDGVTTEEAKRIFKKVTSKLPVPTKVIARDHE</sequence>
<dbReference type="GO" id="GO:0003735">
    <property type="term" value="F:structural constituent of ribosome"/>
    <property type="evidence" value="ECO:0007669"/>
    <property type="project" value="InterPro"/>
</dbReference>
<dbReference type="GO" id="GO:1990904">
    <property type="term" value="C:ribonucleoprotein complex"/>
    <property type="evidence" value="ECO:0007669"/>
    <property type="project" value="UniProtKB-KW"/>
</dbReference>
<evidence type="ECO:0000256" key="3">
    <source>
        <dbReference type="ARBA" id="ARBA00023274"/>
    </source>
</evidence>
<keyword evidence="5" id="KW-0694">RNA-binding</keyword>
<dbReference type="GO" id="GO:0005840">
    <property type="term" value="C:ribosome"/>
    <property type="evidence" value="ECO:0007669"/>
    <property type="project" value="UniProtKB-KW"/>
</dbReference>
<dbReference type="InterPro" id="IPR036920">
    <property type="entry name" value="Ribosomal_uL16_sf"/>
</dbReference>
<evidence type="ECO:0000256" key="1">
    <source>
        <dbReference type="ARBA" id="ARBA00008931"/>
    </source>
</evidence>
<dbReference type="GO" id="GO:0006412">
    <property type="term" value="P:translation"/>
    <property type="evidence" value="ECO:0007669"/>
    <property type="project" value="InterPro"/>
</dbReference>
<proteinExistence type="inferred from homology"/>
<dbReference type="Proteomes" id="UP000231569">
    <property type="component" value="Unassembled WGS sequence"/>
</dbReference>
<dbReference type="Pfam" id="PF00252">
    <property type="entry name" value="Ribosomal_L16"/>
    <property type="match status" value="1"/>
</dbReference>
<comment type="subunit">
    <text evidence="5">Part of the 50S ribosomal subunit.</text>
</comment>
<dbReference type="GO" id="GO:0000049">
    <property type="term" value="F:tRNA binding"/>
    <property type="evidence" value="ECO:0007669"/>
    <property type="project" value="UniProtKB-KW"/>
</dbReference>
<dbReference type="GO" id="GO:0019843">
    <property type="term" value="F:rRNA binding"/>
    <property type="evidence" value="ECO:0007669"/>
    <property type="project" value="UniProtKB-KW"/>
</dbReference>
<comment type="similarity">
    <text evidence="1 4">Belongs to the universal ribosomal protein uL16 family.</text>
</comment>
<dbReference type="AlphaFoldDB" id="A0A2M8KU77"/>
<dbReference type="InterPro" id="IPR047873">
    <property type="entry name" value="Ribosomal_uL16"/>
</dbReference>
<evidence type="ECO:0000256" key="5">
    <source>
        <dbReference type="RuleBase" id="RU004414"/>
    </source>
</evidence>
<protein>
    <recommendedName>
        <fullName evidence="5">50S ribosomal protein L16</fullName>
    </recommendedName>
</protein>
<evidence type="ECO:0000256" key="2">
    <source>
        <dbReference type="ARBA" id="ARBA00022980"/>
    </source>
</evidence>
<accession>A0A2M8KU77</accession>
<keyword evidence="5" id="KW-0820">tRNA-binding</keyword>
<dbReference type="EMBL" id="PFEE01000063">
    <property type="protein sequence ID" value="PJE63488.1"/>
    <property type="molecule type" value="Genomic_DNA"/>
</dbReference>
<dbReference type="Gene3D" id="3.90.1170.10">
    <property type="entry name" value="Ribosomal protein L10e/L16"/>
    <property type="match status" value="1"/>
</dbReference>
<evidence type="ECO:0000313" key="7">
    <source>
        <dbReference type="Proteomes" id="UP000231569"/>
    </source>
</evidence>
<comment type="function">
    <text evidence="5">Binds 23S rRNA and is also seen to make contacts with the A and possibly P site tRNAs.</text>
</comment>
<dbReference type="InterPro" id="IPR000114">
    <property type="entry name" value="Ribosomal_uL16_bact-type"/>
</dbReference>
<reference evidence="7" key="1">
    <citation type="submission" date="2017-09" db="EMBL/GenBank/DDBJ databases">
        <title>Depth-based differentiation of microbial function through sediment-hosted aquifers and enrichment of novel symbionts in the deep terrestrial subsurface.</title>
        <authorList>
            <person name="Probst A.J."/>
            <person name="Ladd B."/>
            <person name="Jarett J.K."/>
            <person name="Geller-Mcgrath D.E."/>
            <person name="Sieber C.M.K."/>
            <person name="Emerson J.B."/>
            <person name="Anantharaman K."/>
            <person name="Thomas B.C."/>
            <person name="Malmstrom R."/>
            <person name="Stieglmeier M."/>
            <person name="Klingl A."/>
            <person name="Woyke T."/>
            <person name="Ryan C.M."/>
            <person name="Banfield J.F."/>
        </authorList>
    </citation>
    <scope>NUCLEOTIDE SEQUENCE [LARGE SCALE GENOMIC DNA]</scope>
</reference>
<gene>
    <name evidence="6" type="ORF">COU89_02985</name>
</gene>
<dbReference type="PRINTS" id="PR00060">
    <property type="entry name" value="RIBOSOMALL16"/>
</dbReference>
<organism evidence="6 7">
    <name type="scientific">Candidatus Roizmanbacteria bacterium CG10_big_fil_rev_8_21_14_0_10_45_7</name>
    <dbReference type="NCBI Taxonomy" id="1974854"/>
    <lineage>
        <taxon>Bacteria</taxon>
        <taxon>Candidatus Roizmaniibacteriota</taxon>
    </lineage>
</organism>
<keyword evidence="2 4" id="KW-0689">Ribosomal protein</keyword>
<evidence type="ECO:0000256" key="4">
    <source>
        <dbReference type="RuleBase" id="RU004413"/>
    </source>
</evidence>
<name>A0A2M8KU77_9BACT</name>
<evidence type="ECO:0000313" key="6">
    <source>
        <dbReference type="EMBL" id="PJE63488.1"/>
    </source>
</evidence>
<dbReference type="SUPFAM" id="SSF54686">
    <property type="entry name" value="Ribosomal protein L16p/L10e"/>
    <property type="match status" value="1"/>
</dbReference>
<keyword evidence="5" id="KW-0699">rRNA-binding</keyword>